<dbReference type="Proteomes" id="UP000650616">
    <property type="component" value="Unassembled WGS sequence"/>
</dbReference>
<proteinExistence type="predicted"/>
<keyword evidence="3" id="KW-1185">Reference proteome</keyword>
<evidence type="ECO:0000313" key="1">
    <source>
        <dbReference type="EMBL" id="MBE2987152.1"/>
    </source>
</evidence>
<comment type="caution">
    <text evidence="2">The sequence shown here is derived from an EMBL/GenBank/DDBJ whole genome shotgun (WGS) entry which is preliminary data.</text>
</comment>
<reference evidence="1 4" key="2">
    <citation type="submission" date="2020-10" db="EMBL/GenBank/DDBJ databases">
        <title>Campylobacter californiensis sp. nov. isolated from cattle and feral swine in California.</title>
        <authorList>
            <person name="Miller W.G."/>
        </authorList>
    </citation>
    <scope>NUCLEOTIDE SEQUENCE [LARGE SCALE GENOMIC DNA]</scope>
    <source>
        <strain evidence="1 4">RM12919</strain>
    </source>
</reference>
<dbReference type="EMBL" id="LIWG01000008">
    <property type="protein sequence ID" value="MBE3608474.1"/>
    <property type="molecule type" value="Genomic_DNA"/>
</dbReference>
<name>A0AAW3ZX80_9BACT</name>
<evidence type="ECO:0000313" key="3">
    <source>
        <dbReference type="Proteomes" id="UP000650616"/>
    </source>
</evidence>
<dbReference type="NCBIfam" id="TIGR04111">
    <property type="entry name" value="BcepMu_gp16"/>
    <property type="match status" value="1"/>
</dbReference>
<gene>
    <name evidence="1" type="ORF">CCAL12919_08500</name>
    <name evidence="2" type="ORF">CCAL9337_07020</name>
</gene>
<evidence type="ECO:0000313" key="4">
    <source>
        <dbReference type="Proteomes" id="UP001318760"/>
    </source>
</evidence>
<protein>
    <submittedName>
        <fullName evidence="2">Uncharacterized protein</fullName>
    </submittedName>
</protein>
<dbReference type="InterPro" id="IPR026365">
    <property type="entry name" value="BcepMu_gp16"/>
</dbReference>
<sequence>MIRKYFDDNCISIRQWAKKHNLEQRTTYAVINGETVGKYNTAKGSSKKVFEALLSEGIIENMPDVFKSDDNEKAS</sequence>
<reference evidence="2 3" key="1">
    <citation type="submission" date="2015-08" db="EMBL/GenBank/DDBJ databases">
        <title>Comparative genomics of the Campylobacter concisus group.</title>
        <authorList>
            <person name="Yee E."/>
            <person name="Chapman M.H."/>
            <person name="Huynh S."/>
            <person name="Bono J.L."/>
            <person name="On S.L."/>
            <person name="St Leger J."/>
            <person name="Foster G."/>
            <person name="Parker C.T."/>
            <person name="Miller W.G."/>
        </authorList>
    </citation>
    <scope>NUCLEOTIDE SEQUENCE [LARGE SCALE GENOMIC DNA]</scope>
    <source>
        <strain evidence="2 3">RM9337</strain>
    </source>
</reference>
<evidence type="ECO:0000313" key="2">
    <source>
        <dbReference type="EMBL" id="MBE3608474.1"/>
    </source>
</evidence>
<accession>A0AAW3ZX80</accession>
<dbReference type="RefSeq" id="WP_169937045.1">
    <property type="nucleotide sequence ID" value="NZ_CP012545.1"/>
</dbReference>
<dbReference type="Proteomes" id="UP001318760">
    <property type="component" value="Unassembled WGS sequence"/>
</dbReference>
<dbReference type="EMBL" id="JADBHS010000020">
    <property type="protein sequence ID" value="MBE2987152.1"/>
    <property type="molecule type" value="Genomic_DNA"/>
</dbReference>
<dbReference type="AlphaFoldDB" id="A0AAW3ZX80"/>
<organism evidence="2 3">
    <name type="scientific">Campylobacter californiensis</name>
    <dbReference type="NCBI Taxonomy" id="1032243"/>
    <lineage>
        <taxon>Bacteria</taxon>
        <taxon>Pseudomonadati</taxon>
        <taxon>Campylobacterota</taxon>
        <taxon>Epsilonproteobacteria</taxon>
        <taxon>Campylobacterales</taxon>
        <taxon>Campylobacteraceae</taxon>
        <taxon>Campylobacter</taxon>
    </lineage>
</organism>